<sequence>MHKLNYLIDSESEKDLFSSLGQLFDCRNIMKCTAENNYACVLDLATTELIVPYFKFREQAYSLCKAGNLLTILQLCYH</sequence>
<accession>A0ABQ9INT6</accession>
<proteinExistence type="predicted"/>
<gene>
    <name evidence="1" type="ORF">PR048_003726</name>
</gene>
<comment type="caution">
    <text evidence="1">The sequence shown here is derived from an EMBL/GenBank/DDBJ whole genome shotgun (WGS) entry which is preliminary data.</text>
</comment>
<organism evidence="1 2">
    <name type="scientific">Dryococelus australis</name>
    <dbReference type="NCBI Taxonomy" id="614101"/>
    <lineage>
        <taxon>Eukaryota</taxon>
        <taxon>Metazoa</taxon>
        <taxon>Ecdysozoa</taxon>
        <taxon>Arthropoda</taxon>
        <taxon>Hexapoda</taxon>
        <taxon>Insecta</taxon>
        <taxon>Pterygota</taxon>
        <taxon>Neoptera</taxon>
        <taxon>Polyneoptera</taxon>
        <taxon>Phasmatodea</taxon>
        <taxon>Verophasmatodea</taxon>
        <taxon>Anareolatae</taxon>
        <taxon>Phasmatidae</taxon>
        <taxon>Eurycanthinae</taxon>
        <taxon>Dryococelus</taxon>
    </lineage>
</organism>
<keyword evidence="2" id="KW-1185">Reference proteome</keyword>
<reference evidence="1 2" key="1">
    <citation type="submission" date="2023-02" db="EMBL/GenBank/DDBJ databases">
        <title>LHISI_Scaffold_Assembly.</title>
        <authorList>
            <person name="Stuart O.P."/>
            <person name="Cleave R."/>
            <person name="Magrath M.J.L."/>
            <person name="Mikheyev A.S."/>
        </authorList>
    </citation>
    <scope>NUCLEOTIDE SEQUENCE [LARGE SCALE GENOMIC DNA]</scope>
    <source>
        <strain evidence="1">Daus_M_001</strain>
        <tissue evidence="1">Leg muscle</tissue>
    </source>
</reference>
<name>A0ABQ9INT6_9NEOP</name>
<protein>
    <submittedName>
        <fullName evidence="1">Uncharacterized protein</fullName>
    </submittedName>
</protein>
<evidence type="ECO:0000313" key="2">
    <source>
        <dbReference type="Proteomes" id="UP001159363"/>
    </source>
</evidence>
<evidence type="ECO:0000313" key="1">
    <source>
        <dbReference type="EMBL" id="KAJ8898366.1"/>
    </source>
</evidence>
<dbReference type="EMBL" id="JARBHB010000001">
    <property type="protein sequence ID" value="KAJ8898366.1"/>
    <property type="molecule type" value="Genomic_DNA"/>
</dbReference>
<dbReference type="Proteomes" id="UP001159363">
    <property type="component" value="Chromosome 1"/>
</dbReference>